<feature type="transmembrane region" description="Helical" evidence="2">
    <location>
        <begin position="388"/>
        <end position="409"/>
    </location>
</feature>
<feature type="compositionally biased region" description="Basic and acidic residues" evidence="1">
    <location>
        <begin position="512"/>
        <end position="522"/>
    </location>
</feature>
<gene>
    <name evidence="3" type="ORF">NCTC10207_01690</name>
</gene>
<feature type="compositionally biased region" description="Polar residues" evidence="1">
    <location>
        <begin position="606"/>
        <end position="619"/>
    </location>
</feature>
<feature type="compositionally biased region" description="Polar residues" evidence="1">
    <location>
        <begin position="814"/>
        <end position="832"/>
    </location>
</feature>
<feature type="region of interest" description="Disordered" evidence="1">
    <location>
        <begin position="711"/>
        <end position="878"/>
    </location>
</feature>
<feature type="compositionally biased region" description="Polar residues" evidence="1">
    <location>
        <begin position="675"/>
        <end position="688"/>
    </location>
</feature>
<feature type="compositionally biased region" description="Acidic residues" evidence="1">
    <location>
        <begin position="797"/>
        <end position="808"/>
    </location>
</feature>
<evidence type="ECO:0000313" key="4">
    <source>
        <dbReference type="Proteomes" id="UP000282386"/>
    </source>
</evidence>
<keyword evidence="2" id="KW-0812">Transmembrane</keyword>
<feature type="compositionally biased region" description="Basic and acidic residues" evidence="1">
    <location>
        <begin position="864"/>
        <end position="878"/>
    </location>
</feature>
<feature type="compositionally biased region" description="Acidic residues" evidence="1">
    <location>
        <begin position="229"/>
        <end position="238"/>
    </location>
</feature>
<organism evidence="3 4">
    <name type="scientific">Rothia aeria</name>
    <dbReference type="NCBI Taxonomy" id="172042"/>
    <lineage>
        <taxon>Bacteria</taxon>
        <taxon>Bacillati</taxon>
        <taxon>Actinomycetota</taxon>
        <taxon>Actinomycetes</taxon>
        <taxon>Micrococcales</taxon>
        <taxon>Micrococcaceae</taxon>
        <taxon>Rothia</taxon>
    </lineage>
</organism>
<feature type="compositionally biased region" description="Low complexity" evidence="1">
    <location>
        <begin position="462"/>
        <end position="477"/>
    </location>
</feature>
<feature type="compositionally biased region" description="Pro residues" evidence="1">
    <location>
        <begin position="779"/>
        <end position="791"/>
    </location>
</feature>
<proteinExistence type="predicted"/>
<feature type="compositionally biased region" description="Low complexity" evidence="1">
    <location>
        <begin position="620"/>
        <end position="652"/>
    </location>
</feature>
<feature type="region of interest" description="Disordered" evidence="1">
    <location>
        <begin position="229"/>
        <end position="253"/>
    </location>
</feature>
<feature type="region of interest" description="Disordered" evidence="1">
    <location>
        <begin position="416"/>
        <end position="698"/>
    </location>
</feature>
<keyword evidence="2" id="KW-1133">Transmembrane helix</keyword>
<evidence type="ECO:0000256" key="2">
    <source>
        <dbReference type="SAM" id="Phobius"/>
    </source>
</evidence>
<feature type="compositionally biased region" description="Low complexity" evidence="1">
    <location>
        <begin position="711"/>
        <end position="732"/>
    </location>
</feature>
<name>A0A7Z9D675_9MICC</name>
<evidence type="ECO:0000313" key="3">
    <source>
        <dbReference type="EMBL" id="VEI23713.1"/>
    </source>
</evidence>
<feature type="compositionally biased region" description="Basic and acidic residues" evidence="1">
    <location>
        <begin position="489"/>
        <end position="505"/>
    </location>
</feature>
<dbReference type="AlphaFoldDB" id="A0A7Z9D675"/>
<accession>A0A7Z9D675</accession>
<feature type="transmembrane region" description="Helical" evidence="2">
    <location>
        <begin position="67"/>
        <end position="88"/>
    </location>
</feature>
<feature type="compositionally biased region" description="Low complexity" evidence="1">
    <location>
        <begin position="530"/>
        <end position="543"/>
    </location>
</feature>
<feature type="compositionally biased region" description="Pro residues" evidence="1">
    <location>
        <begin position="653"/>
        <end position="663"/>
    </location>
</feature>
<keyword evidence="2" id="KW-0472">Membrane</keyword>
<protein>
    <submittedName>
        <fullName evidence="3">Uncharacterized protein</fullName>
    </submittedName>
</protein>
<dbReference type="EMBL" id="LR134479">
    <property type="protein sequence ID" value="VEI23713.1"/>
    <property type="molecule type" value="Genomic_DNA"/>
</dbReference>
<reference evidence="3 4" key="1">
    <citation type="submission" date="2018-12" db="EMBL/GenBank/DDBJ databases">
        <authorList>
            <consortium name="Pathogen Informatics"/>
        </authorList>
    </citation>
    <scope>NUCLEOTIDE SEQUENCE [LARGE SCALE GENOMIC DNA]</scope>
    <source>
        <strain evidence="3 4">NCTC10207</strain>
    </source>
</reference>
<feature type="transmembrane region" description="Helical" evidence="2">
    <location>
        <begin position="361"/>
        <end position="382"/>
    </location>
</feature>
<feature type="compositionally biased region" description="Low complexity" evidence="1">
    <location>
        <begin position="748"/>
        <end position="760"/>
    </location>
</feature>
<dbReference type="Proteomes" id="UP000282386">
    <property type="component" value="Chromosome"/>
</dbReference>
<feature type="region of interest" description="Disordered" evidence="1">
    <location>
        <begin position="284"/>
        <end position="327"/>
    </location>
</feature>
<evidence type="ECO:0000256" key="1">
    <source>
        <dbReference type="SAM" id="MobiDB-lite"/>
    </source>
</evidence>
<sequence>MASHAGGHRIIVRLGVFNPVLCGRAQKLGDVLCLGRILAHRYPLTSVVFIDIGFWDPAFLWGRYRSMIWLSTSGIVVALAVIMLLWVVPRASRRAPANGSRRQLASVGRTAEDIFLSAKVLFNEEAARGTGAAVPSASGKAEVYASTSTGSLEPLGGVEFAESAASAAVNVQQRQEEFADDKTQLLYTTDAAESAEDADLWEEATMREEANAQQQGAHDTELYDEPYDEDLYAPEPDLDSAPGAELADGEADAPAHWEVTANSQPSGSRIGRSIPEVNIDAETAGQDPSAAGEDTDSQRPSGTHHQGTGRAEESRGEAPSAAAVRGPALHELSSTEEVPEVQESMLGGPVPPGMTVHTGRAVLLGVALLAFVVALGFALMAFSGMLSWVWPVAALLVAVATGGLLRYLAISGAKKPAASRRESSSAPVSEQAEATASAERGSRESETAGADPAANTRRAKGARPAPARIAAAGSAARQDSGRTQGRRAPAAEHRSERAAGRERPAGEGVQEESSRPRREPAPVRRHTPARRSASAQGARAAASPGVQREPDAQGAARRSLAGREPVRARTSQLPAIRRGGRGSHLPPQLRPLAHRDEPMLFDIQPETPQVPSASAQATQPADSAVSSAPVTPAAPTQSAPSQSDSAEAAQPTAPVPTQPPAAPARPEAAAKTGRVPQQNPSGASSFERSGSFDADVTAPITDGISTANLAQRAAAARAQATRAAEAAQQVQREAAERARRRARQLNLQNPYPQQDPVQQPSSDTAEHTTVPLGHGATPDVPPVQPPVPHTPVPSTIDESDLDSLDDDVSPVFEPQQQLGTLGSGFEDTSTQGIRLGPGAMPMFKATSNTWEPVELPKPLHTLHQKKDKDAKGKGKTGE</sequence>